<dbReference type="AlphaFoldDB" id="A0A4R1LUG1"/>
<keyword evidence="3" id="KW-1185">Reference proteome</keyword>
<dbReference type="Proteomes" id="UP000294616">
    <property type="component" value="Unassembled WGS sequence"/>
</dbReference>
<gene>
    <name evidence="2" type="ORF">C8N28_2654</name>
</gene>
<keyword evidence="1" id="KW-0732">Signal</keyword>
<dbReference type="EMBL" id="SMGO01000003">
    <property type="protein sequence ID" value="TCK80899.1"/>
    <property type="molecule type" value="Genomic_DNA"/>
</dbReference>
<dbReference type="OrthoDB" id="673795at2"/>
<sequence>MKATLCIIFLFFSLGSQAQTWDEIFKQKKTQKKYLLQQILAMKIYAGYLKDGYDIASQGINSIKAFSNGEFTLHGDFFNSLEMVSSVIRENKKIADIVGWQVSIKKEFNLVAKVGSYAHHKSYVENVKAEVFKQCEFDLDELLLLVSKGELEMSDDERLKRLEKIHQRMQDKFQFTRSFISQIKILDQQIEQEKRNLEKSFDLYQIPN</sequence>
<name>A0A4R1LUG1_9SPHI</name>
<dbReference type="RefSeq" id="WP_132225627.1">
    <property type="nucleotide sequence ID" value="NZ_SMGO01000003.1"/>
</dbReference>
<evidence type="ECO:0000313" key="3">
    <source>
        <dbReference type="Proteomes" id="UP000294616"/>
    </source>
</evidence>
<accession>A0A4R1LUG1</accession>
<protein>
    <recommendedName>
        <fullName evidence="4">TerB family tellurite resistance protein</fullName>
    </recommendedName>
</protein>
<proteinExistence type="predicted"/>
<feature type="chain" id="PRO_5020368576" description="TerB family tellurite resistance protein" evidence="1">
    <location>
        <begin position="19"/>
        <end position="208"/>
    </location>
</feature>
<reference evidence="2 3" key="1">
    <citation type="submission" date="2019-03" db="EMBL/GenBank/DDBJ databases">
        <title>Genomic Encyclopedia of Archaeal and Bacterial Type Strains, Phase II (KMG-II): from individual species to whole genera.</title>
        <authorList>
            <person name="Goeker M."/>
        </authorList>
    </citation>
    <scope>NUCLEOTIDE SEQUENCE [LARGE SCALE GENOMIC DNA]</scope>
    <source>
        <strain evidence="2 3">DSM 22554</strain>
    </source>
</reference>
<comment type="caution">
    <text evidence="2">The sequence shown here is derived from an EMBL/GenBank/DDBJ whole genome shotgun (WGS) entry which is preliminary data.</text>
</comment>
<evidence type="ECO:0000313" key="2">
    <source>
        <dbReference type="EMBL" id="TCK80899.1"/>
    </source>
</evidence>
<evidence type="ECO:0000256" key="1">
    <source>
        <dbReference type="SAM" id="SignalP"/>
    </source>
</evidence>
<organism evidence="2 3">
    <name type="scientific">Albibacterium bauzanense</name>
    <dbReference type="NCBI Taxonomy" id="653929"/>
    <lineage>
        <taxon>Bacteria</taxon>
        <taxon>Pseudomonadati</taxon>
        <taxon>Bacteroidota</taxon>
        <taxon>Sphingobacteriia</taxon>
        <taxon>Sphingobacteriales</taxon>
        <taxon>Sphingobacteriaceae</taxon>
        <taxon>Albibacterium</taxon>
    </lineage>
</organism>
<feature type="signal peptide" evidence="1">
    <location>
        <begin position="1"/>
        <end position="18"/>
    </location>
</feature>
<evidence type="ECO:0008006" key="4">
    <source>
        <dbReference type="Google" id="ProtNLM"/>
    </source>
</evidence>